<evidence type="ECO:0000313" key="2">
    <source>
        <dbReference type="Proteomes" id="UP001170954"/>
    </source>
</evidence>
<dbReference type="Proteomes" id="UP001170954">
    <property type="component" value="Unassembled WGS sequence"/>
</dbReference>
<proteinExistence type="predicted"/>
<dbReference type="RefSeq" id="WP_286652135.1">
    <property type="nucleotide sequence ID" value="NZ_JACAGK010000062.1"/>
</dbReference>
<evidence type="ECO:0000313" key="1">
    <source>
        <dbReference type="EMBL" id="MDM1049909.1"/>
    </source>
</evidence>
<comment type="caution">
    <text evidence="1">The sequence shown here is derived from an EMBL/GenBank/DDBJ whole genome shotgun (WGS) entry which is preliminary data.</text>
</comment>
<accession>A0ABT7NRV0</accession>
<protein>
    <submittedName>
        <fullName evidence="1">Uncharacterized protein</fullName>
    </submittedName>
</protein>
<organism evidence="1 2">
    <name type="scientific">Sphingobacterium hotanense</name>
    <dbReference type="NCBI Taxonomy" id="649196"/>
    <lineage>
        <taxon>Bacteria</taxon>
        <taxon>Pseudomonadati</taxon>
        <taxon>Bacteroidota</taxon>
        <taxon>Sphingobacteriia</taxon>
        <taxon>Sphingobacteriales</taxon>
        <taxon>Sphingobacteriaceae</taxon>
        <taxon>Sphingobacterium</taxon>
    </lineage>
</organism>
<name>A0ABT7NRV0_9SPHI</name>
<keyword evidence="2" id="KW-1185">Reference proteome</keyword>
<gene>
    <name evidence="1" type="ORF">HX018_16845</name>
</gene>
<dbReference type="EMBL" id="JACAGK010000062">
    <property type="protein sequence ID" value="MDM1049909.1"/>
    <property type="molecule type" value="Genomic_DNA"/>
</dbReference>
<reference evidence="1" key="1">
    <citation type="submission" date="2020-06" db="EMBL/GenBank/DDBJ databases">
        <authorList>
            <person name="Dong N."/>
        </authorList>
    </citation>
    <scope>NUCLEOTIDE SEQUENCE</scope>
    <source>
        <strain evidence="1">R1692</strain>
    </source>
</reference>
<reference evidence="1" key="2">
    <citation type="journal article" date="2022" name="Sci. Total Environ.">
        <title>Prevalence, transmission, and molecular epidemiology of tet(X)-positive bacteria among humans, animals, and environmental niches in China: An epidemiological, and genomic-based study.</title>
        <authorList>
            <person name="Dong N."/>
            <person name="Zeng Y."/>
            <person name="Cai C."/>
            <person name="Sun C."/>
            <person name="Lu J."/>
            <person name="Liu C."/>
            <person name="Zhou H."/>
            <person name="Sun Q."/>
            <person name="Shu L."/>
            <person name="Wang H."/>
            <person name="Wang Y."/>
            <person name="Wang S."/>
            <person name="Wu C."/>
            <person name="Chan E.W."/>
            <person name="Chen G."/>
            <person name="Shen Z."/>
            <person name="Chen S."/>
            <person name="Zhang R."/>
        </authorList>
    </citation>
    <scope>NUCLEOTIDE SEQUENCE</scope>
    <source>
        <strain evidence="1">R1692</strain>
    </source>
</reference>
<sequence length="115" mass="13621">MKNSLNINEKYELLVSTLNMILVPLKEPGDLYQDKIQRSLEELEGDYYSFLNTTIIEELYQTNLISKNGVVLLKKIRSTIEGLDQYRWNAEDFIMDNNWCEIRRLVIKVFLSELK</sequence>